<keyword evidence="13" id="KW-0479">Metal-binding</keyword>
<evidence type="ECO:0000313" key="14">
    <source>
        <dbReference type="EMBL" id="KMW20322.1"/>
    </source>
</evidence>
<comment type="cofactor">
    <cofactor evidence="13">
        <name>Mg(2+)</name>
        <dbReference type="ChEBI" id="CHEBI:18420"/>
    </cofactor>
</comment>
<dbReference type="GO" id="GO:0047443">
    <property type="term" value="F:4-hydroxy-4-methyl-2-oxoglutarate aldolase activity"/>
    <property type="evidence" value="ECO:0007669"/>
    <property type="project" value="UniProtKB-EC"/>
</dbReference>
<dbReference type="Pfam" id="PF03737">
    <property type="entry name" value="RraA-like"/>
    <property type="match status" value="1"/>
</dbReference>
<gene>
    <name evidence="14" type="ORF">HMPREF9470_02337</name>
</gene>
<feature type="binding site" evidence="13">
    <location>
        <begin position="89"/>
        <end position="92"/>
    </location>
    <ligand>
        <name>substrate</name>
    </ligand>
</feature>
<dbReference type="EC" id="4.1.3.17" evidence="5"/>
<dbReference type="GO" id="GO:0046872">
    <property type="term" value="F:metal ion binding"/>
    <property type="evidence" value="ECO:0007669"/>
    <property type="project" value="UniProtKB-KW"/>
</dbReference>
<evidence type="ECO:0000313" key="15">
    <source>
        <dbReference type="Proteomes" id="UP000037392"/>
    </source>
</evidence>
<evidence type="ECO:0000256" key="5">
    <source>
        <dbReference type="ARBA" id="ARBA00012213"/>
    </source>
</evidence>
<dbReference type="GO" id="GO:0008948">
    <property type="term" value="F:oxaloacetate decarboxylase activity"/>
    <property type="evidence" value="ECO:0007669"/>
    <property type="project" value="UniProtKB-EC"/>
</dbReference>
<protein>
    <recommendedName>
        <fullName evidence="7">Putative 4-hydroxy-4-methyl-2-oxoglutarate aldolase</fullName>
        <ecNumber evidence="6">4.1.1.112</ecNumber>
        <ecNumber evidence="5">4.1.3.17</ecNumber>
    </recommendedName>
    <alternativeName>
        <fullName evidence="11">Oxaloacetate decarboxylase</fullName>
    </alternativeName>
    <alternativeName>
        <fullName evidence="9">Regulator of ribonuclease activity homolog</fullName>
    </alternativeName>
    <alternativeName>
        <fullName evidence="10">RraA-like protein</fullName>
    </alternativeName>
</protein>
<evidence type="ECO:0000256" key="1">
    <source>
        <dbReference type="ARBA" id="ARBA00001342"/>
    </source>
</evidence>
<evidence type="ECO:0000256" key="2">
    <source>
        <dbReference type="ARBA" id="ARBA00001968"/>
    </source>
</evidence>
<evidence type="ECO:0000256" key="9">
    <source>
        <dbReference type="ARBA" id="ARBA00029596"/>
    </source>
</evidence>
<comment type="cofactor">
    <cofactor evidence="2">
        <name>a divalent metal cation</name>
        <dbReference type="ChEBI" id="CHEBI:60240"/>
    </cofactor>
</comment>
<dbReference type="CDD" id="cd16841">
    <property type="entry name" value="RraA_family"/>
    <property type="match status" value="1"/>
</dbReference>
<evidence type="ECO:0000256" key="7">
    <source>
        <dbReference type="ARBA" id="ARBA00016549"/>
    </source>
</evidence>
<comment type="similarity">
    <text evidence="3">Belongs to the class II aldolase/RraA-like family.</text>
</comment>
<evidence type="ECO:0000256" key="8">
    <source>
        <dbReference type="ARBA" id="ARBA00025046"/>
    </source>
</evidence>
<sequence>MMTDTIVERVRKLDTTSISDAMDKLGIECCGYHIKPVSTGLKICGRAFTVHYVPCGVVQGTVGDFLDDVQPGQVVVIDNGGRDNCTVWGDIMAKTAKLRGIEGTVIDGVCRDIPAVLECGYPVFSKGYYMRTGKDRVRVDAVNTPVQLSDIPVYPGDIILGDDTGVVVIPQDMAEEAARIAEEIEEKEQSIFKLVSQGMALKDARSQVGYHHLQTRE</sequence>
<keyword evidence="13" id="KW-0460">Magnesium</keyword>
<feature type="binding site" evidence="13">
    <location>
        <position position="111"/>
    </location>
    <ligand>
        <name>substrate</name>
    </ligand>
</feature>
<dbReference type="PANTHER" id="PTHR33254">
    <property type="entry name" value="4-HYDROXY-4-METHYL-2-OXOGLUTARATE ALDOLASE 3-RELATED"/>
    <property type="match status" value="1"/>
</dbReference>
<evidence type="ECO:0000256" key="3">
    <source>
        <dbReference type="ARBA" id="ARBA00008621"/>
    </source>
</evidence>
<comment type="function">
    <text evidence="8">Catalyzes the aldol cleavage of 4-hydroxy-4-methyl-2-oxoglutarate (HMG) into 2 molecules of pyruvate. Also contains a secondary oxaloacetate (OAA) decarboxylase activity due to the common pyruvate enolate transition state formed following C-C bond cleavage in the retro-aldol and decarboxylation reactions.</text>
</comment>
<comment type="catalytic activity">
    <reaction evidence="1">
        <text>4-hydroxy-4-methyl-2-oxoglutarate = 2 pyruvate</text>
        <dbReference type="Rhea" id="RHEA:22748"/>
        <dbReference type="ChEBI" id="CHEBI:15361"/>
        <dbReference type="ChEBI" id="CHEBI:58276"/>
        <dbReference type="EC" id="4.1.3.17"/>
    </reaction>
</comment>
<dbReference type="AlphaFoldDB" id="A0A0J9C5A0"/>
<dbReference type="PATRIC" id="fig|742734.4.peg.2513"/>
<dbReference type="SUPFAM" id="SSF89562">
    <property type="entry name" value="RraA-like"/>
    <property type="match status" value="1"/>
</dbReference>
<evidence type="ECO:0000256" key="4">
    <source>
        <dbReference type="ARBA" id="ARBA00011233"/>
    </source>
</evidence>
<dbReference type="EMBL" id="ADLK01000019">
    <property type="protein sequence ID" value="KMW20322.1"/>
    <property type="molecule type" value="Genomic_DNA"/>
</dbReference>
<evidence type="ECO:0000256" key="12">
    <source>
        <dbReference type="ARBA" id="ARBA00047973"/>
    </source>
</evidence>
<organism evidence="14 15">
    <name type="scientific">[Clostridium] citroniae WAL-19142</name>
    <dbReference type="NCBI Taxonomy" id="742734"/>
    <lineage>
        <taxon>Bacteria</taxon>
        <taxon>Bacillati</taxon>
        <taxon>Bacillota</taxon>
        <taxon>Clostridia</taxon>
        <taxon>Lachnospirales</taxon>
        <taxon>Lachnospiraceae</taxon>
        <taxon>Enterocloster</taxon>
    </lineage>
</organism>
<accession>A0A0J9C5A0</accession>
<dbReference type="Gene3D" id="3.50.30.40">
    <property type="entry name" value="Ribonuclease E inhibitor RraA/RraA-like"/>
    <property type="match status" value="1"/>
</dbReference>
<evidence type="ECO:0000256" key="10">
    <source>
        <dbReference type="ARBA" id="ARBA00030169"/>
    </source>
</evidence>
<dbReference type="EC" id="4.1.1.112" evidence="6"/>
<evidence type="ECO:0000256" key="6">
    <source>
        <dbReference type="ARBA" id="ARBA00012947"/>
    </source>
</evidence>
<evidence type="ECO:0000256" key="11">
    <source>
        <dbReference type="ARBA" id="ARBA00032305"/>
    </source>
</evidence>
<evidence type="ECO:0000256" key="13">
    <source>
        <dbReference type="PIRSR" id="PIRSR605493-1"/>
    </source>
</evidence>
<comment type="catalytic activity">
    <reaction evidence="12">
        <text>oxaloacetate + H(+) = pyruvate + CO2</text>
        <dbReference type="Rhea" id="RHEA:15641"/>
        <dbReference type="ChEBI" id="CHEBI:15361"/>
        <dbReference type="ChEBI" id="CHEBI:15378"/>
        <dbReference type="ChEBI" id="CHEBI:16452"/>
        <dbReference type="ChEBI" id="CHEBI:16526"/>
        <dbReference type="EC" id="4.1.1.112"/>
    </reaction>
</comment>
<comment type="caution">
    <text evidence="14">The sequence shown here is derived from an EMBL/GenBank/DDBJ whole genome shotgun (WGS) entry which is preliminary data.</text>
</comment>
<name>A0A0J9C5A0_9FIRM</name>
<comment type="subunit">
    <text evidence="4">Homotrimer.</text>
</comment>
<reference evidence="14 15" key="1">
    <citation type="submission" date="2011-04" db="EMBL/GenBank/DDBJ databases">
        <title>The Genome Sequence of Clostridium citroniae WAL-19142.</title>
        <authorList>
            <consortium name="The Broad Institute Genome Sequencing Platform"/>
            <person name="Earl A."/>
            <person name="Ward D."/>
            <person name="Feldgarden M."/>
            <person name="Gevers D."/>
            <person name="Warren Y.A."/>
            <person name="Tyrrell K.L."/>
            <person name="Citron D.M."/>
            <person name="Goldstein E.J."/>
            <person name="Daigneault M."/>
            <person name="Allen-Vercoe E."/>
            <person name="Young S.K."/>
            <person name="Zeng Q."/>
            <person name="Gargeya S."/>
            <person name="Fitzgerald M."/>
            <person name="Haas B."/>
            <person name="Abouelleil A."/>
            <person name="Alvarado L."/>
            <person name="Arachchi H.M."/>
            <person name="Berlin A."/>
            <person name="Brown A."/>
            <person name="Chapman S.B."/>
            <person name="Chen Z."/>
            <person name="Dunbar C."/>
            <person name="Freedman E."/>
            <person name="Gearin G."/>
            <person name="Gellesch M."/>
            <person name="Goldberg J."/>
            <person name="Griggs A."/>
            <person name="Gujja S."/>
            <person name="Heilman E.R."/>
            <person name="Heiman D."/>
            <person name="Howarth C."/>
            <person name="Larson L."/>
            <person name="Lui A."/>
            <person name="MacDonald P.J."/>
            <person name="Mehta T."/>
            <person name="Montmayeur A."/>
            <person name="Murphy C."/>
            <person name="Neiman D."/>
            <person name="Pearson M."/>
            <person name="Priest M."/>
            <person name="Roberts A."/>
            <person name="Saif S."/>
            <person name="Shea T."/>
            <person name="Shenoy N."/>
            <person name="Sisk P."/>
            <person name="Stolte C."/>
            <person name="Sykes S."/>
            <person name="White J."/>
            <person name="Yandava C."/>
            <person name="Wortman J."/>
            <person name="Nusbaum C."/>
            <person name="Birren B."/>
        </authorList>
    </citation>
    <scope>NUCLEOTIDE SEQUENCE [LARGE SCALE GENOMIC DNA]</scope>
    <source>
        <strain evidence="14 15">WAL-19142</strain>
    </source>
</reference>
<dbReference type="GeneID" id="93161720"/>
<dbReference type="InterPro" id="IPR036704">
    <property type="entry name" value="RraA/RraA-like_sf"/>
</dbReference>
<proteinExistence type="inferred from homology"/>
<dbReference type="InterPro" id="IPR005493">
    <property type="entry name" value="RraA/RraA-like"/>
</dbReference>
<feature type="binding site" evidence="13">
    <location>
        <position position="112"/>
    </location>
    <ligand>
        <name>Mg(2+)</name>
        <dbReference type="ChEBI" id="CHEBI:18420"/>
    </ligand>
</feature>
<dbReference type="PANTHER" id="PTHR33254:SF4">
    <property type="entry name" value="4-HYDROXY-4-METHYL-2-OXOGLUTARATE ALDOLASE 3-RELATED"/>
    <property type="match status" value="1"/>
</dbReference>
<dbReference type="Proteomes" id="UP000037392">
    <property type="component" value="Unassembled WGS sequence"/>
</dbReference>
<dbReference type="RefSeq" id="WP_007860900.1">
    <property type="nucleotide sequence ID" value="NZ_KQ235877.1"/>
</dbReference>